<dbReference type="NCBIfam" id="TIGR02482">
    <property type="entry name" value="PFKA_ATP"/>
    <property type="match status" value="1"/>
</dbReference>
<comment type="subunit">
    <text evidence="15">Homotetramer.</text>
</comment>
<feature type="binding site" description="in other chain" evidence="15">
    <location>
        <begin position="185"/>
        <end position="187"/>
    </location>
    <ligand>
        <name>ADP</name>
        <dbReference type="ChEBI" id="CHEBI:456216"/>
        <note>allosteric activator; ligand shared between dimeric partners</note>
    </ligand>
</feature>
<keyword evidence="8 15" id="KW-0479">Metal-binding</keyword>
<protein>
    <recommendedName>
        <fullName evidence="15">ATP-dependent 6-phosphofructokinase</fullName>
        <shortName evidence="15">ATP-PFK</shortName>
        <shortName evidence="15">Phosphofructokinase</shortName>
        <ecNumber evidence="15">2.7.1.11</ecNumber>
    </recommendedName>
    <alternativeName>
        <fullName evidence="15">Phosphohexokinase</fullName>
    </alternativeName>
</protein>
<feature type="binding site" description="in other chain" evidence="15">
    <location>
        <position position="222"/>
    </location>
    <ligand>
        <name>substrate</name>
        <note>ligand shared between dimeric partners</note>
    </ligand>
</feature>
<dbReference type="EMBL" id="QJJQ01000011">
    <property type="protein sequence ID" value="PXW85299.1"/>
    <property type="molecule type" value="Genomic_DNA"/>
</dbReference>
<dbReference type="GO" id="GO:0061621">
    <property type="term" value="P:canonical glycolysis"/>
    <property type="evidence" value="ECO:0007669"/>
    <property type="project" value="TreeGrafter"/>
</dbReference>
<comment type="caution">
    <text evidence="15">Lacks conserved residue(s) required for the propagation of feature annotation.</text>
</comment>
<feature type="binding site" evidence="15">
    <location>
        <begin position="72"/>
        <end position="73"/>
    </location>
    <ligand>
        <name>ATP</name>
        <dbReference type="ChEBI" id="CHEBI:30616"/>
    </ligand>
</feature>
<organism evidence="17 18">
    <name type="scientific">Pseudogracilibacillus auburnensis</name>
    <dbReference type="NCBI Taxonomy" id="1494959"/>
    <lineage>
        <taxon>Bacteria</taxon>
        <taxon>Bacillati</taxon>
        <taxon>Bacillota</taxon>
        <taxon>Bacilli</taxon>
        <taxon>Bacillales</taxon>
        <taxon>Bacillaceae</taxon>
        <taxon>Pseudogracilibacillus</taxon>
    </lineage>
</organism>
<dbReference type="PRINTS" id="PR00476">
    <property type="entry name" value="PHFRCTKINASE"/>
</dbReference>
<dbReference type="PROSITE" id="PS00433">
    <property type="entry name" value="PHOSPHOFRUCTOKINASE"/>
    <property type="match status" value="1"/>
</dbReference>
<keyword evidence="18" id="KW-1185">Reference proteome</keyword>
<dbReference type="InterPro" id="IPR012003">
    <property type="entry name" value="ATP_PFK_prok-type"/>
</dbReference>
<feature type="binding site" evidence="15">
    <location>
        <begin position="102"/>
        <end position="105"/>
    </location>
    <ligand>
        <name>ATP</name>
        <dbReference type="ChEBI" id="CHEBI:30616"/>
    </ligand>
</feature>
<reference evidence="17 18" key="1">
    <citation type="submission" date="2018-05" db="EMBL/GenBank/DDBJ databases">
        <title>Genomic Encyclopedia of Type Strains, Phase IV (KMG-IV): sequencing the most valuable type-strain genomes for metagenomic binning, comparative biology and taxonomic classification.</title>
        <authorList>
            <person name="Goeker M."/>
        </authorList>
    </citation>
    <scope>NUCLEOTIDE SEQUENCE [LARGE SCALE GENOMIC DNA]</scope>
    <source>
        <strain evidence="17 18">DSM 28556</strain>
    </source>
</reference>
<dbReference type="RefSeq" id="WP_110396216.1">
    <property type="nucleotide sequence ID" value="NZ_JADIJL010000011.1"/>
</dbReference>
<evidence type="ECO:0000256" key="1">
    <source>
        <dbReference type="ARBA" id="ARBA00001946"/>
    </source>
</evidence>
<feature type="binding site" evidence="15">
    <location>
        <position position="11"/>
    </location>
    <ligand>
        <name>ATP</name>
        <dbReference type="ChEBI" id="CHEBI:30616"/>
    </ligand>
</feature>
<evidence type="ECO:0000313" key="17">
    <source>
        <dbReference type="EMBL" id="PXW85299.1"/>
    </source>
</evidence>
<dbReference type="GO" id="GO:0046872">
    <property type="term" value="F:metal ion binding"/>
    <property type="evidence" value="ECO:0007669"/>
    <property type="project" value="UniProtKB-KW"/>
</dbReference>
<dbReference type="GO" id="GO:0030388">
    <property type="term" value="P:fructose 1,6-bisphosphate metabolic process"/>
    <property type="evidence" value="ECO:0007669"/>
    <property type="project" value="TreeGrafter"/>
</dbReference>
<keyword evidence="10 15" id="KW-0418">Kinase</keyword>
<keyword evidence="13 15" id="KW-0324">Glycolysis</keyword>
<proteinExistence type="inferred from homology"/>
<dbReference type="Gene3D" id="3.40.50.460">
    <property type="entry name" value="Phosphofructokinase domain"/>
    <property type="match status" value="1"/>
</dbReference>
<feature type="binding site" evidence="15">
    <location>
        <position position="243"/>
    </location>
    <ligand>
        <name>substrate</name>
        <note>ligand shared between dimeric partners</note>
    </ligand>
</feature>
<dbReference type="GO" id="GO:0048029">
    <property type="term" value="F:monosaccharide binding"/>
    <property type="evidence" value="ECO:0007669"/>
    <property type="project" value="TreeGrafter"/>
</dbReference>
<dbReference type="InterPro" id="IPR000023">
    <property type="entry name" value="Phosphofructokinase_dom"/>
</dbReference>
<gene>
    <name evidence="15" type="primary">pfkA</name>
    <name evidence="17" type="ORF">DFR56_11167</name>
</gene>
<keyword evidence="9 15" id="KW-0547">Nucleotide-binding</keyword>
<feature type="binding site" evidence="15">
    <location>
        <position position="162"/>
    </location>
    <ligand>
        <name>substrate</name>
        <note>ligand shared between dimeric partners</note>
    </ligand>
</feature>
<dbReference type="EC" id="2.7.1.11" evidence="15"/>
<comment type="catalytic activity">
    <reaction evidence="14 15">
        <text>beta-D-fructose 6-phosphate + ATP = beta-D-fructose 1,6-bisphosphate + ADP + H(+)</text>
        <dbReference type="Rhea" id="RHEA:16109"/>
        <dbReference type="ChEBI" id="CHEBI:15378"/>
        <dbReference type="ChEBI" id="CHEBI:30616"/>
        <dbReference type="ChEBI" id="CHEBI:32966"/>
        <dbReference type="ChEBI" id="CHEBI:57634"/>
        <dbReference type="ChEBI" id="CHEBI:456216"/>
        <dbReference type="EC" id="2.7.1.11"/>
    </reaction>
</comment>
<keyword evidence="11 15" id="KW-0067">ATP-binding</keyword>
<evidence type="ECO:0000256" key="6">
    <source>
        <dbReference type="ARBA" id="ARBA00022533"/>
    </source>
</evidence>
<dbReference type="GO" id="GO:0006002">
    <property type="term" value="P:fructose 6-phosphate metabolic process"/>
    <property type="evidence" value="ECO:0007669"/>
    <property type="project" value="UniProtKB-UniRule"/>
</dbReference>
<dbReference type="SUPFAM" id="SSF53784">
    <property type="entry name" value="Phosphofructokinase"/>
    <property type="match status" value="1"/>
</dbReference>
<feature type="binding site" description="in other chain" evidence="15">
    <location>
        <position position="211"/>
    </location>
    <ligand>
        <name>ADP</name>
        <dbReference type="ChEBI" id="CHEBI:456216"/>
        <note>allosteric activator; ligand shared between dimeric partners</note>
    </ligand>
</feature>
<dbReference type="AlphaFoldDB" id="A0A2V3W986"/>
<evidence type="ECO:0000256" key="11">
    <source>
        <dbReference type="ARBA" id="ARBA00022840"/>
    </source>
</evidence>
<feature type="binding site" evidence="15">
    <location>
        <position position="103"/>
    </location>
    <ligand>
        <name>Mg(2+)</name>
        <dbReference type="ChEBI" id="CHEBI:18420"/>
        <note>catalytic</note>
    </ligand>
</feature>
<evidence type="ECO:0000256" key="7">
    <source>
        <dbReference type="ARBA" id="ARBA00022679"/>
    </source>
</evidence>
<comment type="function">
    <text evidence="2 15">Catalyzes the phosphorylation of D-fructose 6-phosphate to fructose 1,6-bisphosphate by ATP, the first committing step of glycolysis.</text>
</comment>
<evidence type="ECO:0000256" key="13">
    <source>
        <dbReference type="ARBA" id="ARBA00023152"/>
    </source>
</evidence>
<dbReference type="GO" id="GO:0005945">
    <property type="term" value="C:6-phosphofructokinase complex"/>
    <property type="evidence" value="ECO:0007669"/>
    <property type="project" value="TreeGrafter"/>
</dbReference>
<feature type="binding site" evidence="15">
    <location>
        <begin position="21"/>
        <end position="25"/>
    </location>
    <ligand>
        <name>ADP</name>
        <dbReference type="ChEBI" id="CHEBI:456216"/>
        <note>allosteric activator; ligand shared between dimeric partners</note>
    </ligand>
</feature>
<comment type="caution">
    <text evidence="17">The sequence shown here is derived from an EMBL/GenBank/DDBJ whole genome shotgun (WGS) entry which is preliminary data.</text>
</comment>
<evidence type="ECO:0000259" key="16">
    <source>
        <dbReference type="Pfam" id="PF00365"/>
    </source>
</evidence>
<feature type="binding site" description="in other chain" evidence="15">
    <location>
        <begin position="125"/>
        <end position="127"/>
    </location>
    <ligand>
        <name>substrate</name>
        <note>ligand shared between dimeric partners</note>
    </ligand>
</feature>
<feature type="binding site" description="in other chain" evidence="15">
    <location>
        <begin position="213"/>
        <end position="215"/>
    </location>
    <ligand>
        <name>ADP</name>
        <dbReference type="ChEBI" id="CHEBI:456216"/>
        <note>allosteric activator; ligand shared between dimeric partners</note>
    </ligand>
</feature>
<dbReference type="FunFam" id="3.40.50.460:FF:000002">
    <property type="entry name" value="ATP-dependent 6-phosphofructokinase"/>
    <property type="match status" value="1"/>
</dbReference>
<evidence type="ECO:0000256" key="2">
    <source>
        <dbReference type="ARBA" id="ARBA00002659"/>
    </source>
</evidence>
<name>A0A2V3W986_9BACI</name>
<comment type="similarity">
    <text evidence="15">Belongs to the phosphofructokinase type A (PFKA) family. ATP-dependent PFK group I subfamily. Prokaryotic clade 'B1' sub-subfamily.</text>
</comment>
<feature type="domain" description="Phosphofructokinase" evidence="16">
    <location>
        <begin position="3"/>
        <end position="275"/>
    </location>
</feature>
<evidence type="ECO:0000256" key="3">
    <source>
        <dbReference type="ARBA" id="ARBA00004496"/>
    </source>
</evidence>
<dbReference type="NCBIfam" id="NF002872">
    <property type="entry name" value="PRK03202.1"/>
    <property type="match status" value="1"/>
</dbReference>
<dbReference type="PANTHER" id="PTHR13697">
    <property type="entry name" value="PHOSPHOFRUCTOKINASE"/>
    <property type="match status" value="1"/>
</dbReference>
<dbReference type="FunFam" id="3.40.50.450:FF:000001">
    <property type="entry name" value="ATP-dependent 6-phosphofructokinase"/>
    <property type="match status" value="1"/>
</dbReference>
<evidence type="ECO:0000256" key="5">
    <source>
        <dbReference type="ARBA" id="ARBA00022490"/>
    </source>
</evidence>
<dbReference type="InterPro" id="IPR035966">
    <property type="entry name" value="PKF_sf"/>
</dbReference>
<evidence type="ECO:0000256" key="4">
    <source>
        <dbReference type="ARBA" id="ARBA00004679"/>
    </source>
</evidence>
<feature type="binding site" description="in other chain" evidence="15">
    <location>
        <begin position="169"/>
        <end position="171"/>
    </location>
    <ligand>
        <name>substrate</name>
        <note>ligand shared between dimeric partners</note>
    </ligand>
</feature>
<evidence type="ECO:0000256" key="9">
    <source>
        <dbReference type="ARBA" id="ARBA00022741"/>
    </source>
</evidence>
<dbReference type="PANTHER" id="PTHR13697:SF4">
    <property type="entry name" value="ATP-DEPENDENT 6-PHOSPHOFRUCTOKINASE"/>
    <property type="match status" value="1"/>
</dbReference>
<dbReference type="GO" id="GO:0005524">
    <property type="term" value="F:ATP binding"/>
    <property type="evidence" value="ECO:0007669"/>
    <property type="project" value="UniProtKB-UniRule"/>
</dbReference>
<dbReference type="GO" id="GO:0070095">
    <property type="term" value="F:fructose-6-phosphate binding"/>
    <property type="evidence" value="ECO:0007669"/>
    <property type="project" value="TreeGrafter"/>
</dbReference>
<dbReference type="Gene3D" id="3.40.50.450">
    <property type="match status" value="1"/>
</dbReference>
<dbReference type="GO" id="GO:0003872">
    <property type="term" value="F:6-phosphofructokinase activity"/>
    <property type="evidence" value="ECO:0007669"/>
    <property type="project" value="UniProtKB-UniRule"/>
</dbReference>
<keyword evidence="12 15" id="KW-0460">Magnesium</keyword>
<dbReference type="OrthoDB" id="9802503at2"/>
<evidence type="ECO:0000256" key="8">
    <source>
        <dbReference type="ARBA" id="ARBA00022723"/>
    </source>
</evidence>
<dbReference type="Pfam" id="PF00365">
    <property type="entry name" value="PFK"/>
    <property type="match status" value="1"/>
</dbReference>
<evidence type="ECO:0000313" key="18">
    <source>
        <dbReference type="Proteomes" id="UP000247978"/>
    </source>
</evidence>
<feature type="binding site" description="in other chain" evidence="15">
    <location>
        <position position="154"/>
    </location>
    <ligand>
        <name>ADP</name>
        <dbReference type="ChEBI" id="CHEBI:456216"/>
        <note>allosteric activator; ligand shared between dimeric partners</note>
    </ligand>
</feature>
<keyword evidence="5 15" id="KW-0963">Cytoplasm</keyword>
<comment type="cofactor">
    <cofactor evidence="1 15">
        <name>Mg(2+)</name>
        <dbReference type="ChEBI" id="CHEBI:18420"/>
    </cofactor>
</comment>
<dbReference type="InterPro" id="IPR022953">
    <property type="entry name" value="ATP_PFK"/>
</dbReference>
<dbReference type="GO" id="GO:0042802">
    <property type="term" value="F:identical protein binding"/>
    <property type="evidence" value="ECO:0007669"/>
    <property type="project" value="TreeGrafter"/>
</dbReference>
<evidence type="ECO:0000256" key="15">
    <source>
        <dbReference type="HAMAP-Rule" id="MF_00339"/>
    </source>
</evidence>
<dbReference type="InterPro" id="IPR012828">
    <property type="entry name" value="PFKA_ATP_prok"/>
</dbReference>
<comment type="pathway">
    <text evidence="4 15">Carbohydrate degradation; glycolysis; D-glyceraldehyde 3-phosphate and glycerone phosphate from D-glucose: step 3/4.</text>
</comment>
<evidence type="ECO:0000256" key="12">
    <source>
        <dbReference type="ARBA" id="ARBA00022842"/>
    </source>
</evidence>
<accession>A0A2V3W986</accession>
<comment type="activity regulation">
    <text evidence="15">Allosterically activated by ADP and other diphosphonucleosides, and allosterically inhibited by phosphoenolpyruvate.</text>
</comment>
<evidence type="ECO:0000256" key="14">
    <source>
        <dbReference type="ARBA" id="ARBA00048070"/>
    </source>
</evidence>
<sequence>MKRIGVLTSGGDAPGMNAAIRAVVRKAIFHEIEMYGIYYGFQGLIDGTIKKMEVGSVGDIIHRGGTSLYSARSEEFITEAGQQRAMEQLKKHEIDGLVVIGGDGSIKGARALSQRGVPSIGVPATIDNDIAGIDQTIGFDTALNTVIEAIDKIRDTATSHERTYVIEVMGRDAGDLALYAGLAGGAESIIIPEKKHDFADVVMRLKRGHERGKKHSIIILAEGVGEGFQYGRKIQEETTFETRVTVLGHIQRGGSPTAADRVLASRLGAKAVDLLIAGEDGKIVGLKNNELLAQDISDVLSRNHEINEEMYGLSKELSI</sequence>
<feature type="active site" description="Proton acceptor" evidence="15">
    <location>
        <position position="127"/>
    </location>
</feature>
<keyword evidence="7 15" id="KW-0808">Transferase</keyword>
<dbReference type="UniPathway" id="UPA00109">
    <property type="reaction ID" value="UER00182"/>
</dbReference>
<dbReference type="GO" id="GO:0016208">
    <property type="term" value="F:AMP binding"/>
    <property type="evidence" value="ECO:0007669"/>
    <property type="project" value="TreeGrafter"/>
</dbReference>
<dbReference type="PIRSF" id="PIRSF000532">
    <property type="entry name" value="ATP_PFK_prok"/>
    <property type="match status" value="1"/>
</dbReference>
<dbReference type="HAMAP" id="MF_00339">
    <property type="entry name" value="Phosphofructokinase_I_B1"/>
    <property type="match status" value="1"/>
</dbReference>
<feature type="binding site" description="in other chain" evidence="15">
    <location>
        <begin position="249"/>
        <end position="252"/>
    </location>
    <ligand>
        <name>substrate</name>
        <note>ligand shared between dimeric partners</note>
    </ligand>
</feature>
<evidence type="ECO:0000256" key="10">
    <source>
        <dbReference type="ARBA" id="ARBA00022777"/>
    </source>
</evidence>
<comment type="subcellular location">
    <subcellularLocation>
        <location evidence="3 15">Cytoplasm</location>
    </subcellularLocation>
</comment>
<keyword evidence="6 15" id="KW-0021">Allosteric enzyme</keyword>
<dbReference type="Proteomes" id="UP000247978">
    <property type="component" value="Unassembled WGS sequence"/>
</dbReference>
<dbReference type="InterPro" id="IPR015912">
    <property type="entry name" value="Phosphofructokinase_CS"/>
</dbReference>